<organism evidence="2">
    <name type="scientific">Alexandrium catenella</name>
    <name type="common">Red tide dinoflagellate</name>
    <name type="synonym">Gonyaulax catenella</name>
    <dbReference type="NCBI Taxonomy" id="2925"/>
    <lineage>
        <taxon>Eukaryota</taxon>
        <taxon>Sar</taxon>
        <taxon>Alveolata</taxon>
        <taxon>Dinophyceae</taxon>
        <taxon>Gonyaulacales</taxon>
        <taxon>Pyrocystaceae</taxon>
        <taxon>Alexandrium</taxon>
    </lineage>
</organism>
<proteinExistence type="predicted"/>
<feature type="compositionally biased region" description="Basic residues" evidence="1">
    <location>
        <begin position="311"/>
        <end position="321"/>
    </location>
</feature>
<feature type="region of interest" description="Disordered" evidence="1">
    <location>
        <begin position="245"/>
        <end position="357"/>
    </location>
</feature>
<accession>A0A7S1S2C0</accession>
<dbReference type="EMBL" id="HBGE01100040">
    <property type="protein sequence ID" value="CAD9182748.1"/>
    <property type="molecule type" value="Transcribed_RNA"/>
</dbReference>
<evidence type="ECO:0000256" key="1">
    <source>
        <dbReference type="SAM" id="MobiDB-lite"/>
    </source>
</evidence>
<feature type="compositionally biased region" description="Basic and acidic residues" evidence="1">
    <location>
        <begin position="333"/>
        <end position="352"/>
    </location>
</feature>
<evidence type="ECO:0000313" key="2">
    <source>
        <dbReference type="EMBL" id="CAD9182748.1"/>
    </source>
</evidence>
<reference evidence="2" key="1">
    <citation type="submission" date="2021-01" db="EMBL/GenBank/DDBJ databases">
        <authorList>
            <person name="Corre E."/>
            <person name="Pelletier E."/>
            <person name="Niang G."/>
            <person name="Scheremetjew M."/>
            <person name="Finn R."/>
            <person name="Kale V."/>
            <person name="Holt S."/>
            <person name="Cochrane G."/>
            <person name="Meng A."/>
            <person name="Brown T."/>
            <person name="Cohen L."/>
        </authorList>
    </citation>
    <scope>NUCLEOTIDE SEQUENCE</scope>
    <source>
        <strain evidence="2">OF101</strain>
    </source>
</reference>
<protein>
    <submittedName>
        <fullName evidence="2">Uncharacterized protein</fullName>
    </submittedName>
</protein>
<feature type="region of interest" description="Disordered" evidence="1">
    <location>
        <begin position="83"/>
        <end position="164"/>
    </location>
</feature>
<name>A0A7S1S2C0_ALECA</name>
<gene>
    <name evidence="2" type="ORF">ACAT0790_LOCUS59520</name>
</gene>
<feature type="compositionally biased region" description="Polar residues" evidence="1">
    <location>
        <begin position="101"/>
        <end position="117"/>
    </location>
</feature>
<feature type="compositionally biased region" description="Gly residues" evidence="1">
    <location>
        <begin position="127"/>
        <end position="137"/>
    </location>
</feature>
<feature type="compositionally biased region" description="Basic and acidic residues" evidence="1">
    <location>
        <begin position="248"/>
        <end position="296"/>
    </location>
</feature>
<dbReference type="AlphaFoldDB" id="A0A7S1S2C0"/>
<sequence length="431" mass="47202">MGGRQRISSKRVTGQLLQWKGKYGWIRPTEPVKHPKASMHGGKVYIGIEDIEGPELNNNCMVNFMVYADETGLGAMQCRRAKGGEKPAKGAGGKGGVIKTNLKQSSRPPLPMNTPQKGQGKRASKGVGKGAVKGAGKAGKRARADSEEAEDQGPPPPDKAARTRLIPLRIVGKLVRWRGSIGWIRPVEKLDLEEFAAGAPKHRRGIYLHEVDVKDGHEMFQGAQVSFFLYSDDDGLGAEQCMLTKDQPAPEEREEKLLAKPKAKFNEKGRGKGEARVSEKGKGKGKGEARGKEKGGGKGVKKTSMVEKERLRRRGRRGRKNRDKEDGEEGEEKGEKGKKREGGPDLPRERVSDMPVMGEVVESKGKWAWLRCAEDVDHELAPKHDNKIYIHSKDVLDGTELSVGQTFEFHVYADSSGLGAEEAITTKVTAT</sequence>